<accession>A0A4U9TYM9</accession>
<proteinExistence type="predicted"/>
<reference evidence="1" key="1">
    <citation type="submission" date="2019-05" db="EMBL/GenBank/DDBJ databases">
        <authorList>
            <consortium name="Pathogen Informatics"/>
        </authorList>
    </citation>
    <scope>NUCLEOTIDE SEQUENCE [LARGE SCALE GENOMIC DNA]</scope>
    <source>
        <strain evidence="1">NCTC12965</strain>
    </source>
</reference>
<organism evidence="1">
    <name type="scientific">Serratia fonticola</name>
    <dbReference type="NCBI Taxonomy" id="47917"/>
    <lineage>
        <taxon>Bacteria</taxon>
        <taxon>Pseudomonadati</taxon>
        <taxon>Pseudomonadota</taxon>
        <taxon>Gammaproteobacteria</taxon>
        <taxon>Enterobacterales</taxon>
        <taxon>Yersiniaceae</taxon>
        <taxon>Serratia</taxon>
    </lineage>
</organism>
<keyword evidence="1" id="KW-0560">Oxidoreductase</keyword>
<dbReference type="EMBL" id="CABEEZ010000040">
    <property type="protein sequence ID" value="VTR25530.1"/>
    <property type="molecule type" value="Genomic_DNA"/>
</dbReference>
<evidence type="ECO:0000313" key="1">
    <source>
        <dbReference type="EMBL" id="VTR25530.1"/>
    </source>
</evidence>
<protein>
    <submittedName>
        <fullName evidence="1">Anaerobic glycerol-3-phosphate dehydrogenase subunit A</fullName>
        <ecNumber evidence="1">1.1.5.3</ecNumber>
    </submittedName>
</protein>
<sequence>MTSPLALLAATHGLLHSGARYSVTDGESARECIEENRILKRIAHHCIERTTACSLPCPQDSLAFQQQFITACRSAGIERRKPLTPRWHYAWSLRLTPP</sequence>
<gene>
    <name evidence="1" type="primary">glpA_1</name>
    <name evidence="1" type="ORF">NCTC12965_02187</name>
</gene>
<dbReference type="EC" id="1.1.5.3" evidence="1"/>
<dbReference type="GO" id="GO:0004368">
    <property type="term" value="F:glycerol-3-phosphate dehydrogenase (quinone) activity"/>
    <property type="evidence" value="ECO:0007669"/>
    <property type="project" value="UniProtKB-EC"/>
</dbReference>
<dbReference type="AlphaFoldDB" id="A0A4U9TYM9"/>
<name>A0A4U9TYM9_SERFO</name>